<keyword evidence="6" id="KW-0175">Coiled coil</keyword>
<reference evidence="11 12" key="1">
    <citation type="submission" date="2019-07" db="EMBL/GenBank/DDBJ databases">
        <title>Full genome sequence of Luteimonas sp. Gr-4.</title>
        <authorList>
            <person name="Im W.-T."/>
        </authorList>
    </citation>
    <scope>NUCLEOTIDE SEQUENCE [LARGE SCALE GENOMIC DNA]</scope>
    <source>
        <strain evidence="11 12">Gr-4</strain>
    </source>
</reference>
<feature type="region of interest" description="Disordered" evidence="7">
    <location>
        <begin position="283"/>
        <end position="302"/>
    </location>
</feature>
<keyword evidence="8" id="KW-0812">Transmembrane</keyword>
<dbReference type="InterPro" id="IPR003660">
    <property type="entry name" value="HAMP_dom"/>
</dbReference>
<feature type="domain" description="HAMP" evidence="10">
    <location>
        <begin position="211"/>
        <end position="263"/>
    </location>
</feature>
<dbReference type="EMBL" id="CP042218">
    <property type="protein sequence ID" value="QDW66429.1"/>
    <property type="molecule type" value="Genomic_DNA"/>
</dbReference>
<feature type="region of interest" description="Disordered" evidence="7">
    <location>
        <begin position="503"/>
        <end position="537"/>
    </location>
</feature>
<evidence type="ECO:0000256" key="1">
    <source>
        <dbReference type="ARBA" id="ARBA00004370"/>
    </source>
</evidence>
<dbReference type="GO" id="GO:0006935">
    <property type="term" value="P:chemotaxis"/>
    <property type="evidence" value="ECO:0007669"/>
    <property type="project" value="UniProtKB-KW"/>
</dbReference>
<dbReference type="InterPro" id="IPR004089">
    <property type="entry name" value="MCPsignal_dom"/>
</dbReference>
<evidence type="ECO:0000313" key="12">
    <source>
        <dbReference type="Proteomes" id="UP000316584"/>
    </source>
</evidence>
<dbReference type="InterPro" id="IPR051310">
    <property type="entry name" value="MCP_chemotaxis"/>
</dbReference>
<evidence type="ECO:0000259" key="10">
    <source>
        <dbReference type="PROSITE" id="PS50885"/>
    </source>
</evidence>
<keyword evidence="8" id="KW-1133">Transmembrane helix</keyword>
<dbReference type="PRINTS" id="PR00260">
    <property type="entry name" value="CHEMTRNSDUCR"/>
</dbReference>
<dbReference type="GO" id="GO:0007165">
    <property type="term" value="P:signal transduction"/>
    <property type="evidence" value="ECO:0007669"/>
    <property type="project" value="UniProtKB-KW"/>
</dbReference>
<gene>
    <name evidence="11" type="ORF">FPZ22_05570</name>
</gene>
<dbReference type="PANTHER" id="PTHR43531">
    <property type="entry name" value="PROTEIN ICFG"/>
    <property type="match status" value="1"/>
</dbReference>
<dbReference type="Proteomes" id="UP000316584">
    <property type="component" value="Chromosome"/>
</dbReference>
<dbReference type="SUPFAM" id="SSF58104">
    <property type="entry name" value="Methyl-accepting chemotaxis protein (MCP) signaling domain"/>
    <property type="match status" value="1"/>
</dbReference>
<dbReference type="Gene3D" id="1.10.287.950">
    <property type="entry name" value="Methyl-accepting chemotaxis protein"/>
    <property type="match status" value="1"/>
</dbReference>
<dbReference type="SMART" id="SM00304">
    <property type="entry name" value="HAMP"/>
    <property type="match status" value="1"/>
</dbReference>
<feature type="coiled-coil region" evidence="6">
    <location>
        <begin position="454"/>
        <end position="492"/>
    </location>
</feature>
<keyword evidence="8" id="KW-0472">Membrane</keyword>
<evidence type="ECO:0000313" key="11">
    <source>
        <dbReference type="EMBL" id="QDW66429.1"/>
    </source>
</evidence>
<dbReference type="PANTHER" id="PTHR43531:SF11">
    <property type="entry name" value="METHYL-ACCEPTING CHEMOTAXIS PROTEIN 3"/>
    <property type="match status" value="1"/>
</dbReference>
<evidence type="ECO:0000259" key="9">
    <source>
        <dbReference type="PROSITE" id="PS50111"/>
    </source>
</evidence>
<dbReference type="RefSeq" id="WP_144891168.1">
    <property type="nucleotide sequence ID" value="NZ_CP042218.1"/>
</dbReference>
<feature type="transmembrane region" description="Helical" evidence="8">
    <location>
        <begin position="187"/>
        <end position="209"/>
    </location>
</feature>
<dbReference type="CDD" id="cd06225">
    <property type="entry name" value="HAMP"/>
    <property type="match status" value="1"/>
</dbReference>
<dbReference type="InterPro" id="IPR004090">
    <property type="entry name" value="Chemotax_Me-accpt_rcpt"/>
</dbReference>
<proteinExistence type="inferred from homology"/>
<evidence type="ECO:0000256" key="3">
    <source>
        <dbReference type="ARBA" id="ARBA00023224"/>
    </source>
</evidence>
<dbReference type="Pfam" id="PF00015">
    <property type="entry name" value="MCPsignal"/>
    <property type="match status" value="1"/>
</dbReference>
<dbReference type="Pfam" id="PF00672">
    <property type="entry name" value="HAMP"/>
    <property type="match status" value="1"/>
</dbReference>
<keyword evidence="12" id="KW-1185">Reference proteome</keyword>
<dbReference type="InterPro" id="IPR047347">
    <property type="entry name" value="YvaQ-like_sensor"/>
</dbReference>
<feature type="region of interest" description="Disordered" evidence="7">
    <location>
        <begin position="313"/>
        <end position="337"/>
    </location>
</feature>
<organism evidence="11 12">
    <name type="scientific">Luteimonas granuli</name>
    <dbReference type="NCBI Taxonomy" id="1176533"/>
    <lineage>
        <taxon>Bacteria</taxon>
        <taxon>Pseudomonadati</taxon>
        <taxon>Pseudomonadota</taxon>
        <taxon>Gammaproteobacteria</taxon>
        <taxon>Lysobacterales</taxon>
        <taxon>Lysobacteraceae</taxon>
        <taxon>Luteimonas</taxon>
    </lineage>
</organism>
<dbReference type="InterPro" id="IPR024478">
    <property type="entry name" value="HlyB_4HB_MCP"/>
</dbReference>
<accession>A0A518N3E1</accession>
<evidence type="ECO:0000256" key="7">
    <source>
        <dbReference type="SAM" id="MobiDB-lite"/>
    </source>
</evidence>
<dbReference type="PROSITE" id="PS50885">
    <property type="entry name" value="HAMP"/>
    <property type="match status" value="1"/>
</dbReference>
<evidence type="ECO:0000256" key="8">
    <source>
        <dbReference type="SAM" id="Phobius"/>
    </source>
</evidence>
<evidence type="ECO:0000256" key="6">
    <source>
        <dbReference type="SAM" id="Coils"/>
    </source>
</evidence>
<comment type="subcellular location">
    <subcellularLocation>
        <location evidence="1">Membrane</location>
    </subcellularLocation>
</comment>
<dbReference type="FunFam" id="1.10.287.950:FF:000001">
    <property type="entry name" value="Methyl-accepting chemotaxis sensory transducer"/>
    <property type="match status" value="1"/>
</dbReference>
<keyword evidence="3 5" id="KW-0807">Transducer</keyword>
<evidence type="ECO:0000256" key="5">
    <source>
        <dbReference type="PROSITE-ProRule" id="PRU00284"/>
    </source>
</evidence>
<feature type="compositionally biased region" description="Polar residues" evidence="7">
    <location>
        <begin position="313"/>
        <end position="327"/>
    </location>
</feature>
<dbReference type="Pfam" id="PF12729">
    <property type="entry name" value="4HB_MCP_1"/>
    <property type="match status" value="1"/>
</dbReference>
<dbReference type="KEGG" id="lug:FPZ22_05570"/>
<dbReference type="OrthoDB" id="2489132at2"/>
<feature type="domain" description="Methyl-accepting transducer" evidence="9">
    <location>
        <begin position="268"/>
        <end position="483"/>
    </location>
</feature>
<dbReference type="SMART" id="SM00283">
    <property type="entry name" value="MA"/>
    <property type="match status" value="1"/>
</dbReference>
<evidence type="ECO:0000256" key="2">
    <source>
        <dbReference type="ARBA" id="ARBA00022500"/>
    </source>
</evidence>
<dbReference type="CDD" id="cd19411">
    <property type="entry name" value="MCP2201-like_sensor"/>
    <property type="match status" value="1"/>
</dbReference>
<evidence type="ECO:0000256" key="4">
    <source>
        <dbReference type="ARBA" id="ARBA00029447"/>
    </source>
</evidence>
<protein>
    <submittedName>
        <fullName evidence="11">HAMP domain-containing protein</fullName>
    </submittedName>
</protein>
<comment type="similarity">
    <text evidence="4">Belongs to the methyl-accepting chemotaxis (MCP) protein family.</text>
</comment>
<dbReference type="GO" id="GO:0005886">
    <property type="term" value="C:plasma membrane"/>
    <property type="evidence" value="ECO:0007669"/>
    <property type="project" value="TreeGrafter"/>
</dbReference>
<dbReference type="GO" id="GO:0004888">
    <property type="term" value="F:transmembrane signaling receptor activity"/>
    <property type="evidence" value="ECO:0007669"/>
    <property type="project" value="InterPro"/>
</dbReference>
<keyword evidence="2" id="KW-0145">Chemotaxis</keyword>
<name>A0A518N3E1_9GAMM</name>
<sequence length="537" mass="56347">MFKNMKIGTRLGLGFALMLALLATLVLVSLDRLSALHADLDEMATSLYPKTVLANGVIDAVNGIAQAMATTLVVTTDQERARQRTAIETQRASILEKIQVLDEMVVLPRGRELLAGVKAARQAYVDSQLTFLDLVDGGRAEEARDYYLQQVSGLQVEYVTSVQSLVTFQNELMDTASAEAQAAYESAWTMLLTIAGGAIVLAILVSLLVTRSITRPMGVAVEAAGRLAKGDLTVQVQSDRGDETGRLLAAMAALIGRLGQIIGEVRAASDNLSSASEQVSATAQTLSQGASEQAASVEETSASVEQMNASIAQNTENARVTDGTASQAAKEAADGGEAVRRTVAAMKSIAGKIGIIDDIAYQTNLLALNAAIEAARAGEHGKGFAVVAAEVRKLAERSQVAAQEIGELATDSVEMAEGAGRLLEAMVPSIRRTSDLVQEIAAASSEQSGGVGQINAAMSQLSLATQQNASASEELAATAEEMSSQAEQLQTLMGFFRLDQHQHQATVAQGGGDRRRLRPGAEPSRPATAAAGEFVSF</sequence>
<dbReference type="AlphaFoldDB" id="A0A518N3E1"/>
<dbReference type="PROSITE" id="PS50111">
    <property type="entry name" value="CHEMOTAXIS_TRANSDUC_2"/>
    <property type="match status" value="1"/>
</dbReference>